<protein>
    <submittedName>
        <fullName evidence="8">Protein arginine N-methyltransferase like protein</fullName>
    </submittedName>
</protein>
<dbReference type="PANTHER" id="PTHR11006:SF53">
    <property type="entry name" value="PROTEIN ARGININE N-METHYLTRANSFERASE 3"/>
    <property type="match status" value="1"/>
</dbReference>
<dbReference type="GO" id="GO:0035242">
    <property type="term" value="F:protein-arginine omega-N asymmetric methyltransferase activity"/>
    <property type="evidence" value="ECO:0007669"/>
    <property type="project" value="UniProtKB-EC"/>
</dbReference>
<dbReference type="Gene3D" id="2.70.160.11">
    <property type="entry name" value="Hnrnp arginine n-methyltransferase1"/>
    <property type="match status" value="1"/>
</dbReference>
<dbReference type="SUPFAM" id="SSF53335">
    <property type="entry name" value="S-adenosyl-L-methionine-dependent methyltransferases"/>
    <property type="match status" value="1"/>
</dbReference>
<reference evidence="8" key="1">
    <citation type="submission" date="2023-08" db="EMBL/GenBank/DDBJ databases">
        <title>Draft sequence of the Babesia gibsoni genome.</title>
        <authorList>
            <person name="Yamagishi J.Y."/>
            <person name="Xuan X.X."/>
        </authorList>
    </citation>
    <scope>NUCLEOTIDE SEQUENCE</scope>
    <source>
        <strain evidence="8">Azabu</strain>
    </source>
</reference>
<name>A0AAD8PGR5_BABGI</name>
<dbReference type="InterPro" id="IPR029063">
    <property type="entry name" value="SAM-dependent_MTases_sf"/>
</dbReference>
<evidence type="ECO:0000256" key="3">
    <source>
        <dbReference type="ARBA" id="ARBA00022691"/>
    </source>
</evidence>
<dbReference type="PROSITE" id="PS51678">
    <property type="entry name" value="SAM_MT_PRMT"/>
    <property type="match status" value="1"/>
</dbReference>
<dbReference type="InterPro" id="IPR036236">
    <property type="entry name" value="Znf_C2H2_sf"/>
</dbReference>
<evidence type="ECO:0000256" key="1">
    <source>
        <dbReference type="ARBA" id="ARBA00022603"/>
    </source>
</evidence>
<comment type="catalytic activity">
    <reaction evidence="5">
        <text>L-arginyl-[protein] + S-adenosyl-L-methionine = N(omega)-methyl-L-arginyl-[protein] + S-adenosyl-L-homocysteine + H(+)</text>
        <dbReference type="Rhea" id="RHEA:48100"/>
        <dbReference type="Rhea" id="RHEA-COMP:10532"/>
        <dbReference type="Rhea" id="RHEA-COMP:11990"/>
        <dbReference type="ChEBI" id="CHEBI:15378"/>
        <dbReference type="ChEBI" id="CHEBI:29965"/>
        <dbReference type="ChEBI" id="CHEBI:57856"/>
        <dbReference type="ChEBI" id="CHEBI:59789"/>
        <dbReference type="ChEBI" id="CHEBI:65280"/>
    </reaction>
    <physiologicalReaction direction="left-to-right" evidence="5">
        <dbReference type="Rhea" id="RHEA:48101"/>
    </physiologicalReaction>
</comment>
<sequence>MDISDDSGDSCSSGSEYEEIWEGEGLAHSLFDDFTSPFASQVYKHMASRYGFDYKALGKGTLHRIALITYIEREKAKGVDALECYMNARSNPSIVLDRLEEYINPPFENEKLLWDFMESSDEEGDECLIRRHIHQEQVTKTAKLAARSLNKDDAYFSSYKGLGIHREMVLDKVRTGAYESFVKLNSHLFKDKVVLDVGSGSGILSLFVAKAGAKLVVGIDNCENMVNMAAEHARINGLMNAVFLHSKVEEADLHYVNGVVRLGRDLAQGGIPEPFKCDILISEWMGYGLLYENMLSSVLFARDKYLTGDGFMVPSKIVLGLFGLDMYDSLISKINVWEEPVYGLLLPGLKYEGSELLKEPEVEVVDKSTLISEANGICLLNLRTLPCSKLSVSQPFEVKLRRGMKCSSLALYFDCIFEPPSEMAIDVPPVEGLTSMVFGGLQSYKDMLPSMDTSKTFCTSPDYECANSHGEVTVVMSTRPDEMPTHWKQVILHLMDHKSSPVQLEDVVRGRISLHQNGANNRCLDILVHLENEGAQRDSYYKLV</sequence>
<evidence type="ECO:0000256" key="4">
    <source>
        <dbReference type="ARBA" id="ARBA00047384"/>
    </source>
</evidence>
<organism evidence="8 9">
    <name type="scientific">Babesia gibsoni</name>
    <dbReference type="NCBI Taxonomy" id="33632"/>
    <lineage>
        <taxon>Eukaryota</taxon>
        <taxon>Sar</taxon>
        <taxon>Alveolata</taxon>
        <taxon>Apicomplexa</taxon>
        <taxon>Aconoidasida</taxon>
        <taxon>Piroplasmida</taxon>
        <taxon>Babesiidae</taxon>
        <taxon>Babesia</taxon>
    </lineage>
</organism>
<evidence type="ECO:0000313" key="9">
    <source>
        <dbReference type="Proteomes" id="UP001230268"/>
    </source>
</evidence>
<dbReference type="PANTHER" id="PTHR11006">
    <property type="entry name" value="PROTEIN ARGININE N-METHYLTRANSFERASE"/>
    <property type="match status" value="1"/>
</dbReference>
<dbReference type="SUPFAM" id="SSF57667">
    <property type="entry name" value="beta-beta-alpha zinc fingers"/>
    <property type="match status" value="1"/>
</dbReference>
<keyword evidence="9" id="KW-1185">Reference proteome</keyword>
<keyword evidence="2 6" id="KW-0808">Transferase</keyword>
<comment type="caution">
    <text evidence="8">The sequence shown here is derived from an EMBL/GenBank/DDBJ whole genome shotgun (WGS) entry which is preliminary data.</text>
</comment>
<dbReference type="GO" id="GO:0005634">
    <property type="term" value="C:nucleus"/>
    <property type="evidence" value="ECO:0007669"/>
    <property type="project" value="TreeGrafter"/>
</dbReference>
<evidence type="ECO:0000313" key="8">
    <source>
        <dbReference type="EMBL" id="KAK1444977.1"/>
    </source>
</evidence>
<feature type="domain" description="Protein arginine N-methyltransferase" evidence="7">
    <location>
        <begin position="330"/>
        <end position="420"/>
    </location>
</feature>
<dbReference type="InterPro" id="IPR025799">
    <property type="entry name" value="Arg_MeTrfase"/>
</dbReference>
<comment type="catalytic activity">
    <reaction evidence="4">
        <text>L-arginyl-[protein] + 2 S-adenosyl-L-methionine = N(omega),N(omega)-dimethyl-L-arginyl-[protein] + 2 S-adenosyl-L-homocysteine + 2 H(+)</text>
        <dbReference type="Rhea" id="RHEA:48096"/>
        <dbReference type="Rhea" id="RHEA-COMP:10532"/>
        <dbReference type="Rhea" id="RHEA-COMP:11991"/>
        <dbReference type="ChEBI" id="CHEBI:15378"/>
        <dbReference type="ChEBI" id="CHEBI:29965"/>
        <dbReference type="ChEBI" id="CHEBI:57856"/>
        <dbReference type="ChEBI" id="CHEBI:59789"/>
        <dbReference type="ChEBI" id="CHEBI:61897"/>
        <dbReference type="EC" id="2.1.1.319"/>
    </reaction>
    <physiologicalReaction direction="left-to-right" evidence="4">
        <dbReference type="Rhea" id="RHEA:48097"/>
    </physiologicalReaction>
</comment>
<dbReference type="EMBL" id="JAVEPI010000001">
    <property type="protein sequence ID" value="KAK1444977.1"/>
    <property type="molecule type" value="Genomic_DNA"/>
</dbReference>
<gene>
    <name evidence="8" type="ORF">BgAZ_108830</name>
</gene>
<dbReference type="GO" id="GO:0042054">
    <property type="term" value="F:histone methyltransferase activity"/>
    <property type="evidence" value="ECO:0007669"/>
    <property type="project" value="TreeGrafter"/>
</dbReference>
<dbReference type="Gene3D" id="3.40.50.150">
    <property type="entry name" value="Vaccinia Virus protein VP39"/>
    <property type="match status" value="1"/>
</dbReference>
<dbReference type="AlphaFoldDB" id="A0AAD8PGR5"/>
<feature type="domain" description="Protein arginine N-methyltransferase" evidence="7">
    <location>
        <begin position="470"/>
        <end position="531"/>
    </location>
</feature>
<dbReference type="Pfam" id="PF22528">
    <property type="entry name" value="PRMT_C"/>
    <property type="match status" value="2"/>
</dbReference>
<proteinExistence type="predicted"/>
<dbReference type="CDD" id="cd02440">
    <property type="entry name" value="AdoMet_MTases"/>
    <property type="match status" value="1"/>
</dbReference>
<keyword evidence="3 6" id="KW-0949">S-adenosyl-L-methionine</keyword>
<keyword evidence="1 6" id="KW-0489">Methyltransferase</keyword>
<dbReference type="InterPro" id="IPR055135">
    <property type="entry name" value="PRMT_dom"/>
</dbReference>
<accession>A0AAD8PGR5</accession>
<dbReference type="GO" id="GO:0032259">
    <property type="term" value="P:methylation"/>
    <property type="evidence" value="ECO:0007669"/>
    <property type="project" value="UniProtKB-KW"/>
</dbReference>
<evidence type="ECO:0000256" key="5">
    <source>
        <dbReference type="ARBA" id="ARBA00049303"/>
    </source>
</evidence>
<dbReference type="Pfam" id="PF06325">
    <property type="entry name" value="PrmA"/>
    <property type="match status" value="1"/>
</dbReference>
<evidence type="ECO:0000256" key="6">
    <source>
        <dbReference type="PROSITE-ProRule" id="PRU01015"/>
    </source>
</evidence>
<evidence type="ECO:0000259" key="7">
    <source>
        <dbReference type="Pfam" id="PF22528"/>
    </source>
</evidence>
<evidence type="ECO:0000256" key="2">
    <source>
        <dbReference type="ARBA" id="ARBA00022679"/>
    </source>
</evidence>
<dbReference type="Proteomes" id="UP001230268">
    <property type="component" value="Unassembled WGS sequence"/>
</dbReference>